<proteinExistence type="predicted"/>
<sequence length="96" mass="11065">MTHPLSPPLREIYLSETSDRELFNRIASELEQGLGGTWTAQINGLDQRYWDLVVEGQTITLHLEHYLGIMLLVEDADPNWVASERFQAVVRRLQTD</sequence>
<protein>
    <recommendedName>
        <fullName evidence="3">DUF3630 family protein</fullName>
    </recommendedName>
</protein>
<dbReference type="RefSeq" id="WP_063343122.1">
    <property type="nucleotide sequence ID" value="NZ_LUKJ01000003.1"/>
</dbReference>
<dbReference type="EMBL" id="LUKJ01000003">
    <property type="protein sequence ID" value="KZN19264.1"/>
    <property type="molecule type" value="Genomic_DNA"/>
</dbReference>
<organism evidence="1 2">
    <name type="scientific">Pseudomonas fluorescens</name>
    <dbReference type="NCBI Taxonomy" id="294"/>
    <lineage>
        <taxon>Bacteria</taxon>
        <taxon>Pseudomonadati</taxon>
        <taxon>Pseudomonadota</taxon>
        <taxon>Gammaproteobacteria</taxon>
        <taxon>Pseudomonadales</taxon>
        <taxon>Pseudomonadaceae</taxon>
        <taxon>Pseudomonas</taxon>
    </lineage>
</organism>
<gene>
    <name evidence="1" type="ORF">A1D17_25030</name>
</gene>
<dbReference type="AlphaFoldDB" id="A0A166PSJ0"/>
<dbReference type="InterPro" id="IPR022080">
    <property type="entry name" value="DUF3630"/>
</dbReference>
<name>A0A166PSJ0_PSEFL</name>
<reference evidence="2" key="1">
    <citation type="submission" date="2016-03" db="EMBL/GenBank/DDBJ databases">
        <authorList>
            <person name="Ray J."/>
            <person name="Price M."/>
            <person name="Deutschbauer A."/>
        </authorList>
    </citation>
    <scope>NUCLEOTIDE SEQUENCE [LARGE SCALE GENOMIC DNA]</scope>
    <source>
        <strain evidence="2">FW300-N1B4</strain>
    </source>
</reference>
<dbReference type="Proteomes" id="UP000076489">
    <property type="component" value="Unassembled WGS sequence"/>
</dbReference>
<evidence type="ECO:0000313" key="2">
    <source>
        <dbReference type="Proteomes" id="UP000076489"/>
    </source>
</evidence>
<comment type="caution">
    <text evidence="1">The sequence shown here is derived from an EMBL/GenBank/DDBJ whole genome shotgun (WGS) entry which is preliminary data.</text>
</comment>
<evidence type="ECO:0008006" key="3">
    <source>
        <dbReference type="Google" id="ProtNLM"/>
    </source>
</evidence>
<reference evidence="1 2" key="2">
    <citation type="journal article" date="2018" name="Nature">
        <title>Mutant phenotypes for thousands of bacterial genes of unknown function.</title>
        <authorList>
            <person name="Price M.N."/>
            <person name="Wetmore K.M."/>
            <person name="Waters R.J."/>
            <person name="Callaghan M."/>
            <person name="Ray J."/>
            <person name="Liu H."/>
            <person name="Kuehl J.V."/>
            <person name="Melnyk R.A."/>
            <person name="Lamson J.S."/>
            <person name="Suh Y."/>
            <person name="Carlson H.K."/>
            <person name="Esquivel Z."/>
            <person name="Sadeeshkumar H."/>
            <person name="Chakraborty R."/>
            <person name="Zane G.M."/>
            <person name="Rubin B.E."/>
            <person name="Wall J.D."/>
            <person name="Visel A."/>
            <person name="Bristow J."/>
            <person name="Blow M.J."/>
            <person name="Arkin A.P."/>
            <person name="Deutschbauer A.M."/>
        </authorList>
    </citation>
    <scope>NUCLEOTIDE SEQUENCE [LARGE SCALE GENOMIC DNA]</scope>
    <source>
        <strain evidence="1 2">FW300-N1B4</strain>
    </source>
</reference>
<accession>A0A166PSJ0</accession>
<dbReference type="OrthoDB" id="6944280at2"/>
<dbReference type="Pfam" id="PF12305">
    <property type="entry name" value="DUF3630"/>
    <property type="match status" value="1"/>
</dbReference>
<evidence type="ECO:0000313" key="1">
    <source>
        <dbReference type="EMBL" id="KZN19264.1"/>
    </source>
</evidence>